<gene>
    <name evidence="2" type="ORF">VQ02_09895</name>
</gene>
<dbReference type="Proteomes" id="UP000035955">
    <property type="component" value="Unassembled WGS sequence"/>
</dbReference>
<dbReference type="PATRIC" id="fig|298794.3.peg.6522"/>
<sequence length="67" mass="6962">MLMPRSDDLLTARPHLTRRDEDAAAAKAGVSPADHDGARKPDALDPGTSTSGDEPRPRSAPAGEGEV</sequence>
<name>A0A0J6SVY5_9HYPH</name>
<feature type="compositionally biased region" description="Basic and acidic residues" evidence="1">
    <location>
        <begin position="33"/>
        <end position="43"/>
    </location>
</feature>
<proteinExistence type="predicted"/>
<organism evidence="2 3">
    <name type="scientific">Methylobacterium variabile</name>
    <dbReference type="NCBI Taxonomy" id="298794"/>
    <lineage>
        <taxon>Bacteria</taxon>
        <taxon>Pseudomonadati</taxon>
        <taxon>Pseudomonadota</taxon>
        <taxon>Alphaproteobacteria</taxon>
        <taxon>Hyphomicrobiales</taxon>
        <taxon>Methylobacteriaceae</taxon>
        <taxon>Methylobacterium</taxon>
    </lineage>
</organism>
<dbReference type="EMBL" id="LABY01000059">
    <property type="protein sequence ID" value="KMO39440.1"/>
    <property type="molecule type" value="Genomic_DNA"/>
</dbReference>
<dbReference type="AlphaFoldDB" id="A0A0J6SVY5"/>
<evidence type="ECO:0000256" key="1">
    <source>
        <dbReference type="SAM" id="MobiDB-lite"/>
    </source>
</evidence>
<evidence type="ECO:0000313" key="2">
    <source>
        <dbReference type="EMBL" id="KMO39440.1"/>
    </source>
</evidence>
<comment type="caution">
    <text evidence="2">The sequence shown here is derived from an EMBL/GenBank/DDBJ whole genome shotgun (WGS) entry which is preliminary data.</text>
</comment>
<feature type="compositionally biased region" description="Basic and acidic residues" evidence="1">
    <location>
        <begin position="1"/>
        <end position="10"/>
    </location>
</feature>
<feature type="region of interest" description="Disordered" evidence="1">
    <location>
        <begin position="1"/>
        <end position="67"/>
    </location>
</feature>
<protein>
    <submittedName>
        <fullName evidence="2">Uncharacterized protein</fullName>
    </submittedName>
</protein>
<reference evidence="2 3" key="1">
    <citation type="submission" date="2015-03" db="EMBL/GenBank/DDBJ databases">
        <title>Genome sequencing of Methylobacterium variabile DSM 16961.</title>
        <authorList>
            <person name="Chaudhry V."/>
            <person name="Patil P.B."/>
        </authorList>
    </citation>
    <scope>NUCLEOTIDE SEQUENCE [LARGE SCALE GENOMIC DNA]</scope>
    <source>
        <strain evidence="2 3">DSM 16961</strain>
    </source>
</reference>
<accession>A0A0J6SVY5</accession>
<evidence type="ECO:0000313" key="3">
    <source>
        <dbReference type="Proteomes" id="UP000035955"/>
    </source>
</evidence>
<keyword evidence="3" id="KW-1185">Reference proteome</keyword>